<protein>
    <submittedName>
        <fullName evidence="10">DUF421 domain-containing protein</fullName>
    </submittedName>
</protein>
<evidence type="ECO:0000256" key="7">
    <source>
        <dbReference type="SAM" id="Phobius"/>
    </source>
</evidence>
<gene>
    <name evidence="10" type="ORF">JNE38_25850</name>
</gene>
<evidence type="ECO:0000313" key="11">
    <source>
        <dbReference type="Proteomes" id="UP000596248"/>
    </source>
</evidence>
<dbReference type="PANTHER" id="PTHR34582">
    <property type="entry name" value="UPF0702 TRANSMEMBRANE PROTEIN YCAP"/>
    <property type="match status" value="1"/>
</dbReference>
<dbReference type="EMBL" id="CP069127">
    <property type="protein sequence ID" value="QRG66864.1"/>
    <property type="molecule type" value="Genomic_DNA"/>
</dbReference>
<keyword evidence="6 7" id="KW-0472">Membrane</keyword>
<reference evidence="10 11" key="1">
    <citation type="submission" date="2021-01" db="EMBL/GenBank/DDBJ databases">
        <title>Identification of strong promoters based on the transcriptome of Brevibacillus choshinensis.</title>
        <authorList>
            <person name="Yao D."/>
            <person name="Zhang K."/>
            <person name="Wu J."/>
        </authorList>
    </citation>
    <scope>NUCLEOTIDE SEQUENCE [LARGE SCALE GENOMIC DNA]</scope>
    <source>
        <strain evidence="10 11">HPD31-SP3</strain>
    </source>
</reference>
<evidence type="ECO:0000313" key="10">
    <source>
        <dbReference type="EMBL" id="QRG66864.1"/>
    </source>
</evidence>
<comment type="similarity">
    <text evidence="2">Belongs to the UPF0702 family.</text>
</comment>
<name>A0ABX7FME9_BRECH</name>
<feature type="domain" description="YetF C-terminal" evidence="8">
    <location>
        <begin position="117"/>
        <end position="250"/>
    </location>
</feature>
<organism evidence="10 11">
    <name type="scientific">Brevibacillus choshinensis</name>
    <dbReference type="NCBI Taxonomy" id="54911"/>
    <lineage>
        <taxon>Bacteria</taxon>
        <taxon>Bacillati</taxon>
        <taxon>Bacillota</taxon>
        <taxon>Bacilli</taxon>
        <taxon>Bacillales</taxon>
        <taxon>Paenibacillaceae</taxon>
        <taxon>Brevibacillus</taxon>
    </lineage>
</organism>
<evidence type="ECO:0000256" key="5">
    <source>
        <dbReference type="ARBA" id="ARBA00022989"/>
    </source>
</evidence>
<dbReference type="InterPro" id="IPR048454">
    <property type="entry name" value="YetF_N"/>
</dbReference>
<evidence type="ECO:0000256" key="3">
    <source>
        <dbReference type="ARBA" id="ARBA00022475"/>
    </source>
</evidence>
<accession>A0ABX7FME9</accession>
<feature type="domain" description="YetF-like N-terminal transmembrane" evidence="9">
    <location>
        <begin position="40"/>
        <end position="113"/>
    </location>
</feature>
<dbReference type="Pfam" id="PF04239">
    <property type="entry name" value="DUF421"/>
    <property type="match status" value="1"/>
</dbReference>
<keyword evidence="4 7" id="KW-0812">Transmembrane</keyword>
<keyword evidence="11" id="KW-1185">Reference proteome</keyword>
<evidence type="ECO:0000256" key="1">
    <source>
        <dbReference type="ARBA" id="ARBA00004651"/>
    </source>
</evidence>
<dbReference type="InterPro" id="IPR023090">
    <property type="entry name" value="UPF0702_alpha/beta_dom_sf"/>
</dbReference>
<evidence type="ECO:0000259" key="8">
    <source>
        <dbReference type="Pfam" id="PF04239"/>
    </source>
</evidence>
<proteinExistence type="inferred from homology"/>
<feature type="transmembrane region" description="Helical" evidence="7">
    <location>
        <begin position="68"/>
        <end position="88"/>
    </location>
</feature>
<keyword evidence="3" id="KW-1003">Cell membrane</keyword>
<evidence type="ECO:0000259" key="9">
    <source>
        <dbReference type="Pfam" id="PF20730"/>
    </source>
</evidence>
<evidence type="ECO:0000256" key="4">
    <source>
        <dbReference type="ARBA" id="ARBA00022692"/>
    </source>
</evidence>
<dbReference type="Proteomes" id="UP000596248">
    <property type="component" value="Chromosome"/>
</dbReference>
<dbReference type="InterPro" id="IPR007353">
    <property type="entry name" value="DUF421"/>
</dbReference>
<keyword evidence="5 7" id="KW-1133">Transmembrane helix</keyword>
<feature type="transmembrane region" description="Helical" evidence="7">
    <location>
        <begin position="94"/>
        <end position="116"/>
    </location>
</feature>
<comment type="subcellular location">
    <subcellularLocation>
        <location evidence="1">Cell membrane</location>
        <topology evidence="1">Multi-pass membrane protein</topology>
    </subcellularLocation>
</comment>
<feature type="transmembrane region" description="Helical" evidence="7">
    <location>
        <begin position="37"/>
        <end position="56"/>
    </location>
</feature>
<dbReference type="Gene3D" id="3.30.240.20">
    <property type="entry name" value="bsu07140 like domains"/>
    <property type="match status" value="2"/>
</dbReference>
<sequence>MSCVSWWVTGDRGYILSIDRPPNGHGKDVLSEGRSCVALLEILIRTTATFFAMLVLTRLLGKKQLSHLTFFNYVTGITFGSVAAEIVIQKELFLVNGLVSLTWWTLLTLLVGYVGLKWSKARILIDGEPTIVIKNGEIIEAALSRTRLNLDDLTMMLRERDAFSIGEVEYAILEPHGKLSVLKKPEYQNATKKDVKASPPLHPILPAEIISDGKYVMKNLQELGISTKWVDRQLKQSGVHSIDEVFYAELQSDRSLFIDRRDPAD</sequence>
<dbReference type="Pfam" id="PF20730">
    <property type="entry name" value="YetF_N"/>
    <property type="match status" value="1"/>
</dbReference>
<dbReference type="PANTHER" id="PTHR34582:SF7">
    <property type="entry name" value="UPF0702 TRANSMEMBRANE PROTEIN YDFS"/>
    <property type="match status" value="1"/>
</dbReference>
<evidence type="ECO:0000256" key="6">
    <source>
        <dbReference type="ARBA" id="ARBA00023136"/>
    </source>
</evidence>
<evidence type="ECO:0000256" key="2">
    <source>
        <dbReference type="ARBA" id="ARBA00006448"/>
    </source>
</evidence>